<dbReference type="GO" id="GO:0033819">
    <property type="term" value="F:lipoyl(octanoyl) transferase activity"/>
    <property type="evidence" value="ECO:0007669"/>
    <property type="project" value="UniProtKB-EC"/>
</dbReference>
<name>A0A511R1L3_9DEIN</name>
<dbReference type="PANTHER" id="PTHR10993">
    <property type="entry name" value="OCTANOYLTRANSFERASE"/>
    <property type="match status" value="1"/>
</dbReference>
<reference evidence="11 12" key="1">
    <citation type="submission" date="2019-07" db="EMBL/GenBank/DDBJ databases">
        <title>Whole genome shotgun sequence of Meiothermus hypogaeus NBRC 106114.</title>
        <authorList>
            <person name="Hosoyama A."/>
            <person name="Uohara A."/>
            <person name="Ohji S."/>
            <person name="Ichikawa N."/>
        </authorList>
    </citation>
    <scope>NUCLEOTIDE SEQUENCE [LARGE SCALE GENOMIC DNA]</scope>
    <source>
        <strain evidence="11 12">NBRC 106114</strain>
    </source>
</reference>
<dbReference type="Proteomes" id="UP000321197">
    <property type="component" value="Unassembled WGS sequence"/>
</dbReference>
<dbReference type="EMBL" id="BJXL01000019">
    <property type="protein sequence ID" value="GEM82742.1"/>
    <property type="molecule type" value="Genomic_DNA"/>
</dbReference>
<dbReference type="SUPFAM" id="SSF55681">
    <property type="entry name" value="Class II aaRS and biotin synthetases"/>
    <property type="match status" value="1"/>
</dbReference>
<gene>
    <name evidence="5 11" type="primary">lipB</name>
    <name evidence="11" type="ORF">MHY01S_09080</name>
</gene>
<comment type="similarity">
    <text evidence="5 6">Belongs to the LipB family.</text>
</comment>
<proteinExistence type="inferred from homology"/>
<sequence length="235" mass="25823">MSTAFEVEKLGLVPYAEAWAYQKKVHAEVAGGQRKPTLLLLEHPRTITLGRAAKPENLLLSESQYRAQGIELFSIERGGDVTYHGPGQLVGYPIFPVGRQVRGFLRQLEQVIVRVAGTYGIETYATPGYAGVWIRKPAPIASWPDIEEKLCAFGVAVKQDVALHGFALNVNTHLDDFNLIVPCGLKDKGVTSLQKILGREVSMSEVMERVVVAFAQVFTSFDHPPALPDTLKEPA</sequence>
<evidence type="ECO:0000256" key="8">
    <source>
        <dbReference type="PIRSR" id="PIRSR016262-2"/>
    </source>
</evidence>
<dbReference type="PIRSF" id="PIRSF016262">
    <property type="entry name" value="LPLase"/>
    <property type="match status" value="1"/>
</dbReference>
<dbReference type="RefSeq" id="WP_119340284.1">
    <property type="nucleotide sequence ID" value="NZ_BJXL01000019.1"/>
</dbReference>
<dbReference type="UniPathway" id="UPA00538">
    <property type="reaction ID" value="UER00592"/>
</dbReference>
<feature type="active site" description="Acyl-thioester intermediate" evidence="5 7">
    <location>
        <position position="183"/>
    </location>
</feature>
<dbReference type="NCBIfam" id="TIGR00214">
    <property type="entry name" value="lipB"/>
    <property type="match status" value="1"/>
</dbReference>
<dbReference type="OrthoDB" id="9787061at2"/>
<keyword evidence="5" id="KW-0963">Cytoplasm</keyword>
<feature type="binding site" evidence="5 8">
    <location>
        <begin position="152"/>
        <end position="154"/>
    </location>
    <ligand>
        <name>substrate</name>
    </ligand>
</feature>
<comment type="catalytic activity">
    <reaction evidence="5 6">
        <text>octanoyl-[ACP] + L-lysyl-[protein] = N(6)-octanoyl-L-lysyl-[protein] + holo-[ACP] + H(+)</text>
        <dbReference type="Rhea" id="RHEA:17665"/>
        <dbReference type="Rhea" id="RHEA-COMP:9636"/>
        <dbReference type="Rhea" id="RHEA-COMP:9685"/>
        <dbReference type="Rhea" id="RHEA-COMP:9752"/>
        <dbReference type="Rhea" id="RHEA-COMP:9928"/>
        <dbReference type="ChEBI" id="CHEBI:15378"/>
        <dbReference type="ChEBI" id="CHEBI:29969"/>
        <dbReference type="ChEBI" id="CHEBI:64479"/>
        <dbReference type="ChEBI" id="CHEBI:78463"/>
        <dbReference type="ChEBI" id="CHEBI:78809"/>
        <dbReference type="EC" id="2.3.1.181"/>
    </reaction>
</comment>
<dbReference type="AlphaFoldDB" id="A0A511R1L3"/>
<dbReference type="EC" id="2.3.1.181" evidence="5 6"/>
<evidence type="ECO:0000256" key="9">
    <source>
        <dbReference type="PIRSR" id="PIRSR016262-3"/>
    </source>
</evidence>
<evidence type="ECO:0000313" key="11">
    <source>
        <dbReference type="EMBL" id="GEM82742.1"/>
    </source>
</evidence>
<dbReference type="GO" id="GO:0009249">
    <property type="term" value="P:protein lipoylation"/>
    <property type="evidence" value="ECO:0007669"/>
    <property type="project" value="InterPro"/>
</dbReference>
<dbReference type="InterPro" id="IPR020605">
    <property type="entry name" value="Octanoyltransferase_CS"/>
</dbReference>
<dbReference type="NCBIfam" id="NF010925">
    <property type="entry name" value="PRK14345.1"/>
    <property type="match status" value="1"/>
</dbReference>
<dbReference type="InterPro" id="IPR045864">
    <property type="entry name" value="aa-tRNA-synth_II/BPL/LPL"/>
</dbReference>
<feature type="domain" description="BPL/LPL catalytic" evidence="10">
    <location>
        <begin position="32"/>
        <end position="222"/>
    </location>
</feature>
<evidence type="ECO:0000256" key="2">
    <source>
        <dbReference type="ARBA" id="ARBA00022679"/>
    </source>
</evidence>
<keyword evidence="3 5" id="KW-0012">Acyltransferase</keyword>
<dbReference type="PROSITE" id="PS51733">
    <property type="entry name" value="BPL_LPL_CATALYTIC"/>
    <property type="match status" value="1"/>
</dbReference>
<dbReference type="Gene3D" id="3.30.930.10">
    <property type="entry name" value="Bira Bifunctional Protein, Domain 2"/>
    <property type="match status" value="1"/>
</dbReference>
<evidence type="ECO:0000256" key="4">
    <source>
        <dbReference type="ARBA" id="ARBA00024732"/>
    </source>
</evidence>
<dbReference type="InterPro" id="IPR004143">
    <property type="entry name" value="BPL_LPL_catalytic"/>
</dbReference>
<comment type="miscellaneous">
    <text evidence="5">In the reaction, the free carboxyl group of octanoic acid is attached via an amide linkage to the epsilon-amino group of a specific lysine residue of lipoyl domains of lipoate-dependent enzymes.</text>
</comment>
<keyword evidence="2 5" id="KW-0808">Transferase</keyword>
<feature type="binding site" evidence="5 8">
    <location>
        <begin position="165"/>
        <end position="167"/>
    </location>
    <ligand>
        <name>substrate</name>
    </ligand>
</feature>
<dbReference type="PROSITE" id="PS01313">
    <property type="entry name" value="LIPB"/>
    <property type="match status" value="1"/>
</dbReference>
<dbReference type="HAMAP" id="MF_00013">
    <property type="entry name" value="LipB"/>
    <property type="match status" value="1"/>
</dbReference>
<dbReference type="InterPro" id="IPR000544">
    <property type="entry name" value="Octanoyltransferase"/>
</dbReference>
<protein>
    <recommendedName>
        <fullName evidence="5 6">Octanoyltransferase</fullName>
        <ecNumber evidence="5 6">2.3.1.181</ecNumber>
    </recommendedName>
    <alternativeName>
        <fullName evidence="5">Lipoate-protein ligase B</fullName>
    </alternativeName>
    <alternativeName>
        <fullName evidence="5">Lipoyl/octanoyl transferase</fullName>
    </alternativeName>
    <alternativeName>
        <fullName evidence="5">Octanoyl-[acyl-carrier-protein]-protein N-octanoyltransferase</fullName>
    </alternativeName>
</protein>
<organism evidence="11 12">
    <name type="scientific">Meiothermus hypogaeus NBRC 106114</name>
    <dbReference type="NCBI Taxonomy" id="1227553"/>
    <lineage>
        <taxon>Bacteria</taxon>
        <taxon>Thermotogati</taxon>
        <taxon>Deinococcota</taxon>
        <taxon>Deinococci</taxon>
        <taxon>Thermales</taxon>
        <taxon>Thermaceae</taxon>
        <taxon>Meiothermus</taxon>
    </lineage>
</organism>
<dbReference type="Pfam" id="PF21948">
    <property type="entry name" value="LplA-B_cat"/>
    <property type="match status" value="1"/>
</dbReference>
<dbReference type="PANTHER" id="PTHR10993:SF7">
    <property type="entry name" value="LIPOYLTRANSFERASE 2, MITOCHONDRIAL-RELATED"/>
    <property type="match status" value="1"/>
</dbReference>
<dbReference type="CDD" id="cd16444">
    <property type="entry name" value="LipB"/>
    <property type="match status" value="1"/>
</dbReference>
<comment type="function">
    <text evidence="4 5 6">Catalyzes the transfer of endogenously produced octanoic acid from octanoyl-acyl-carrier-protein onto the lipoyl domains of lipoate-dependent enzymes. Lipoyl-ACP can also act as a substrate although octanoyl-ACP is likely to be the physiological substrate.</text>
</comment>
<evidence type="ECO:0000259" key="10">
    <source>
        <dbReference type="PROSITE" id="PS51733"/>
    </source>
</evidence>
<dbReference type="GO" id="GO:0005737">
    <property type="term" value="C:cytoplasm"/>
    <property type="evidence" value="ECO:0007669"/>
    <property type="project" value="UniProtKB-SubCell"/>
</dbReference>
<evidence type="ECO:0000256" key="7">
    <source>
        <dbReference type="PIRSR" id="PIRSR016262-1"/>
    </source>
</evidence>
<feature type="site" description="Lowers pKa of active site Cys" evidence="5 9">
    <location>
        <position position="149"/>
    </location>
</feature>
<evidence type="ECO:0000256" key="1">
    <source>
        <dbReference type="ARBA" id="ARBA00004821"/>
    </source>
</evidence>
<evidence type="ECO:0000256" key="6">
    <source>
        <dbReference type="PIRNR" id="PIRNR016262"/>
    </source>
</evidence>
<evidence type="ECO:0000256" key="3">
    <source>
        <dbReference type="ARBA" id="ARBA00023315"/>
    </source>
</evidence>
<accession>A0A511R1L3</accession>
<comment type="caution">
    <text evidence="11">The sequence shown here is derived from an EMBL/GenBank/DDBJ whole genome shotgun (WGS) entry which is preliminary data.</text>
</comment>
<comment type="pathway">
    <text evidence="1 5 6">Protein modification; protein lipoylation via endogenous pathway; protein N(6)-(lipoyl)lysine from octanoyl-[acyl-carrier-protein]: step 1/2.</text>
</comment>
<feature type="binding site" evidence="5 8">
    <location>
        <begin position="77"/>
        <end position="84"/>
    </location>
    <ligand>
        <name>substrate</name>
    </ligand>
</feature>
<evidence type="ECO:0000256" key="5">
    <source>
        <dbReference type="HAMAP-Rule" id="MF_00013"/>
    </source>
</evidence>
<comment type="subcellular location">
    <subcellularLocation>
        <location evidence="5">Cytoplasm</location>
    </subcellularLocation>
</comment>
<evidence type="ECO:0000313" key="12">
    <source>
        <dbReference type="Proteomes" id="UP000321197"/>
    </source>
</evidence>